<name>A0A149QPT5_9PROT</name>
<sequence>MSASLASPKTFLEDVEWTWGPLNLSPLTTSLRFGSDGLIKGYEHANEHFWTLKDDVLEIYATDGRCMWRFEQALDSGNTLTFISYPQQDPLWNVFFGLSALKADITTVIESNGHPLDL</sequence>
<proteinExistence type="predicted"/>
<accession>A0A149QPT5</accession>
<evidence type="ECO:0000313" key="1">
    <source>
        <dbReference type="EMBL" id="KXU99136.1"/>
    </source>
</evidence>
<comment type="caution">
    <text evidence="1">The sequence shown here is derived from an EMBL/GenBank/DDBJ whole genome shotgun (WGS) entry which is preliminary data.</text>
</comment>
<dbReference type="Proteomes" id="UP000075473">
    <property type="component" value="Unassembled WGS sequence"/>
</dbReference>
<organism evidence="1 2">
    <name type="scientific">Acetobacter cerevisiae</name>
    <dbReference type="NCBI Taxonomy" id="178900"/>
    <lineage>
        <taxon>Bacteria</taxon>
        <taxon>Pseudomonadati</taxon>
        <taxon>Pseudomonadota</taxon>
        <taxon>Alphaproteobacteria</taxon>
        <taxon>Acetobacterales</taxon>
        <taxon>Acetobacteraceae</taxon>
        <taxon>Acetobacter</taxon>
    </lineage>
</organism>
<reference evidence="1 2" key="1">
    <citation type="submission" date="2015-06" db="EMBL/GenBank/DDBJ databases">
        <title>Improved classification and identification of acetic acid bacteria using matrix-assisted laser desorption/ionization time-of-flight mass spectrometry; Gluconobacter nephelii and Gluconobacter uchimurae are later heterotypic synonyms of Gluconobacter japonicus and Gluconobacter oxydans, respectively.</title>
        <authorList>
            <person name="Li L."/>
            <person name="Cleenwerck I."/>
            <person name="De Vuyst L."/>
            <person name="Vandamme P."/>
        </authorList>
    </citation>
    <scope>NUCLEOTIDE SEQUENCE [LARGE SCALE GENOMIC DNA]</scope>
    <source>
        <strain evidence="1 2">LMG 1625</strain>
    </source>
</reference>
<dbReference type="RefSeq" id="WP_062248069.1">
    <property type="nucleotide sequence ID" value="NZ_LHZA01000109.1"/>
</dbReference>
<protein>
    <submittedName>
        <fullName evidence="1">Uncharacterized protein</fullName>
    </submittedName>
</protein>
<evidence type="ECO:0000313" key="2">
    <source>
        <dbReference type="Proteomes" id="UP000075473"/>
    </source>
</evidence>
<dbReference type="AlphaFoldDB" id="A0A149QPT5"/>
<dbReference type="EMBL" id="LHZA01000109">
    <property type="protein sequence ID" value="KXU99136.1"/>
    <property type="molecule type" value="Genomic_DNA"/>
</dbReference>
<dbReference type="PATRIC" id="fig|178900.5.peg.16"/>
<gene>
    <name evidence="1" type="ORF">AD928_02720</name>
</gene>